<sequence>MSTALLETIPSTVAAALNSIDKESKSVEVQKLTGLTVGPFGVFKAEKPQEPGLEASFTSGGALSPEGPSHDSDLGNMPPDSTLSNENMYGARSNCQGDVNSRHHLQSPGLDIKFLSGNEADTQIYLTEIERLVRLRGLTKLAVSRRAHLLHSIYA</sequence>
<name>A0A5N7C0Y9_PETAA</name>
<proteinExistence type="predicted"/>
<dbReference type="EMBL" id="ML735293">
    <property type="protein sequence ID" value="KAE8387427.1"/>
    <property type="molecule type" value="Genomic_DNA"/>
</dbReference>
<accession>A0A5N7C0Y9</accession>
<dbReference type="OrthoDB" id="5089701at2759"/>
<organism evidence="2">
    <name type="scientific">Petromyces alliaceus</name>
    <name type="common">Aspergillus alliaceus</name>
    <dbReference type="NCBI Taxonomy" id="209559"/>
    <lineage>
        <taxon>Eukaryota</taxon>
        <taxon>Fungi</taxon>
        <taxon>Dikarya</taxon>
        <taxon>Ascomycota</taxon>
        <taxon>Pezizomycotina</taxon>
        <taxon>Eurotiomycetes</taxon>
        <taxon>Eurotiomycetidae</taxon>
        <taxon>Eurotiales</taxon>
        <taxon>Aspergillaceae</taxon>
        <taxon>Aspergillus</taxon>
        <taxon>Aspergillus subgen. Circumdati</taxon>
    </lineage>
</organism>
<dbReference type="AlphaFoldDB" id="A0A5N7C0Y9"/>
<evidence type="ECO:0000313" key="2">
    <source>
        <dbReference type="EMBL" id="KAE8387427.1"/>
    </source>
</evidence>
<feature type="region of interest" description="Disordered" evidence="1">
    <location>
        <begin position="48"/>
        <end position="90"/>
    </location>
</feature>
<evidence type="ECO:0000256" key="1">
    <source>
        <dbReference type="SAM" id="MobiDB-lite"/>
    </source>
</evidence>
<reference evidence="2" key="1">
    <citation type="submission" date="2019-04" db="EMBL/GenBank/DDBJ databases">
        <title>Friends and foes A comparative genomics studyof 23 Aspergillus species from section Flavi.</title>
        <authorList>
            <consortium name="DOE Joint Genome Institute"/>
            <person name="Kjaerbolling I."/>
            <person name="Vesth T."/>
            <person name="Frisvad J.C."/>
            <person name="Nybo J.L."/>
            <person name="Theobald S."/>
            <person name="Kildgaard S."/>
            <person name="Isbrandt T."/>
            <person name="Kuo A."/>
            <person name="Sato A."/>
            <person name="Lyhne E.K."/>
            <person name="Kogle M.E."/>
            <person name="Wiebenga A."/>
            <person name="Kun R.S."/>
            <person name="Lubbers R.J."/>
            <person name="Makela M.R."/>
            <person name="Barry K."/>
            <person name="Chovatia M."/>
            <person name="Clum A."/>
            <person name="Daum C."/>
            <person name="Haridas S."/>
            <person name="He G."/>
            <person name="LaButti K."/>
            <person name="Lipzen A."/>
            <person name="Mondo S."/>
            <person name="Riley R."/>
            <person name="Salamov A."/>
            <person name="Simmons B.A."/>
            <person name="Magnuson J.K."/>
            <person name="Henrissat B."/>
            <person name="Mortensen U.H."/>
            <person name="Larsen T.O."/>
            <person name="Devries R.P."/>
            <person name="Grigoriev I.V."/>
            <person name="Machida M."/>
            <person name="Baker S.E."/>
            <person name="Andersen M.R."/>
        </authorList>
    </citation>
    <scope>NUCLEOTIDE SEQUENCE [LARGE SCALE GENOMIC DNA]</scope>
    <source>
        <strain evidence="2">IBT 14317</strain>
    </source>
</reference>
<dbReference type="Proteomes" id="UP000326877">
    <property type="component" value="Unassembled WGS sequence"/>
</dbReference>
<protein>
    <submittedName>
        <fullName evidence="2">Uncharacterized protein</fullName>
    </submittedName>
</protein>
<gene>
    <name evidence="2" type="ORF">BDV23DRAFT_186337</name>
</gene>
<feature type="compositionally biased region" description="Polar residues" evidence="1">
    <location>
        <begin position="79"/>
        <end position="90"/>
    </location>
</feature>